<evidence type="ECO:0000313" key="3">
    <source>
        <dbReference type="EMBL" id="CAE0790034.1"/>
    </source>
</evidence>
<organism evidence="3">
    <name type="scientific">Eutreptiella gymnastica</name>
    <dbReference type="NCBI Taxonomy" id="73025"/>
    <lineage>
        <taxon>Eukaryota</taxon>
        <taxon>Discoba</taxon>
        <taxon>Euglenozoa</taxon>
        <taxon>Euglenida</taxon>
        <taxon>Spirocuta</taxon>
        <taxon>Euglenophyceae</taxon>
        <taxon>Eutreptiales</taxon>
        <taxon>Eutreptiaceae</taxon>
        <taxon>Eutreptiella</taxon>
    </lineage>
</organism>
<gene>
    <name evidence="2" type="ORF">EGYM00163_LOCUS1147</name>
    <name evidence="3" type="ORF">EGYM00163_LOCUS1148</name>
</gene>
<evidence type="ECO:0000313" key="2">
    <source>
        <dbReference type="EMBL" id="CAE0790033.1"/>
    </source>
</evidence>
<feature type="region of interest" description="Disordered" evidence="1">
    <location>
        <begin position="82"/>
        <end position="121"/>
    </location>
</feature>
<evidence type="ECO:0000256" key="1">
    <source>
        <dbReference type="SAM" id="MobiDB-lite"/>
    </source>
</evidence>
<dbReference type="EMBL" id="HBJA01003562">
    <property type="protein sequence ID" value="CAE0790033.1"/>
    <property type="molecule type" value="Transcribed_RNA"/>
</dbReference>
<name>A0A6T1PB02_9EUGL</name>
<accession>A0A6T1PB02</accession>
<sequence length="236" mass="24272">MGTGTKCVRRGSGVGLVGDGAGAAGPAPTRCTNGAMGHEGCAVAEVVVANGMMANRTPLWPSVRWTQSEGGRRKTIPRKAHVVHLKSSPSPSSGPGPAHPRGTRGGYRTTHGGHRPNSGADHERRQLTLAQNTYASTPPAPSDTTCTVFVVREYGQAQGPVLSTSTPSAAMGQGSLQASQGLAAATLWHTPPVVPALLHRCGAQAPPLREGRTYGQRSSGFSTCGGGRGSWHTPDT</sequence>
<proteinExistence type="predicted"/>
<dbReference type="AlphaFoldDB" id="A0A6T1PB02"/>
<protein>
    <submittedName>
        <fullName evidence="3">Uncharacterized protein</fullName>
    </submittedName>
</protein>
<dbReference type="EMBL" id="HBJA01003563">
    <property type="protein sequence ID" value="CAE0790034.1"/>
    <property type="molecule type" value="Transcribed_RNA"/>
</dbReference>
<feature type="region of interest" description="Disordered" evidence="1">
    <location>
        <begin position="208"/>
        <end position="236"/>
    </location>
</feature>
<feature type="compositionally biased region" description="Low complexity" evidence="1">
    <location>
        <begin position="99"/>
        <end position="110"/>
    </location>
</feature>
<reference evidence="3" key="1">
    <citation type="submission" date="2021-01" db="EMBL/GenBank/DDBJ databases">
        <authorList>
            <person name="Corre E."/>
            <person name="Pelletier E."/>
            <person name="Niang G."/>
            <person name="Scheremetjew M."/>
            <person name="Finn R."/>
            <person name="Kale V."/>
            <person name="Holt S."/>
            <person name="Cochrane G."/>
            <person name="Meng A."/>
            <person name="Brown T."/>
            <person name="Cohen L."/>
        </authorList>
    </citation>
    <scope>NUCLEOTIDE SEQUENCE</scope>
    <source>
        <strain evidence="3">CCMP1594</strain>
    </source>
</reference>